<evidence type="ECO:0000259" key="2">
    <source>
        <dbReference type="Pfam" id="PF00884"/>
    </source>
</evidence>
<reference evidence="3 4" key="1">
    <citation type="submission" date="2020-08" db="EMBL/GenBank/DDBJ databases">
        <authorList>
            <person name="Seo M.-J."/>
        </authorList>
    </citation>
    <scope>NUCLEOTIDE SEQUENCE [LARGE SCALE GENOMIC DNA]</scope>
    <source>
        <strain evidence="3 4">MBLA0160</strain>
    </source>
</reference>
<dbReference type="RefSeq" id="WP_185192979.1">
    <property type="nucleotide sequence ID" value="NZ_JACKXD010000003.1"/>
</dbReference>
<feature type="region of interest" description="Disordered" evidence="1">
    <location>
        <begin position="442"/>
        <end position="479"/>
    </location>
</feature>
<evidence type="ECO:0000256" key="1">
    <source>
        <dbReference type="SAM" id="MobiDB-lite"/>
    </source>
</evidence>
<evidence type="ECO:0000313" key="3">
    <source>
        <dbReference type="EMBL" id="MBB6646618.1"/>
    </source>
</evidence>
<dbReference type="AlphaFoldDB" id="A0A7J9SIR2"/>
<gene>
    <name evidence="3" type="ORF">H5V44_10030</name>
</gene>
<evidence type="ECO:0000313" key="4">
    <source>
        <dbReference type="Proteomes" id="UP000546257"/>
    </source>
</evidence>
<keyword evidence="3" id="KW-0378">Hydrolase</keyword>
<accession>A0A7J9SIR2</accession>
<dbReference type="Pfam" id="PF00884">
    <property type="entry name" value="Sulfatase"/>
    <property type="match status" value="1"/>
</dbReference>
<feature type="domain" description="Sulfatase N-terminal" evidence="2">
    <location>
        <begin position="33"/>
        <end position="344"/>
    </location>
</feature>
<feature type="compositionally biased region" description="Basic and acidic residues" evidence="1">
    <location>
        <begin position="464"/>
        <end position="479"/>
    </location>
</feature>
<sequence length="494" mass="54548">MPPSVQVLTLDCLRESTASDAVTPFLRSLPLQWSRCYSSGAWTLPAHASLFAGQDPIDHGVTRVERRMTGRQAALTTTARENGYATALFSENPQFSSATGFGECVDDSNDYIGTKLLRSEFVPVNHVDELSASAGLSLLRTILAQPHRLRNLVNTGYAAYRRFSDTEPTYPHHGRRVISHLESYLAEQTEPVLTVMNLLDPHNPYYGAPPGQESSRSPEEEAALRNLPSNLFYLFTDDPLPEDVRAVFGDWAGAFEAEAEIYREFSREADRLVERWRDDQPSVFEDSLVVVVGDHGQLFGTDGVAGHGLSLHPNGIHVPLIVDPPTEWDRSDRRVDAPVSIAGLGRALTDVVAGKIADTAAFVDAVNAYSRGPGGAVITCVDGPTIEVQLLAREEFDAELVDNHTVRKVACIYDEYVDVYECGWDDDTVAATSYEYAADHRTVRPDRETPPPPPEVAAWVRRSPKAEGDDVAWRTADEEQPAEVRARLENLGYR</sequence>
<protein>
    <submittedName>
        <fullName evidence="3">Sulfatase-like hydrolase/transferase</fullName>
    </submittedName>
</protein>
<name>A0A7J9SIR2_9EURY</name>
<dbReference type="EMBL" id="JACKXD010000003">
    <property type="protein sequence ID" value="MBB6646618.1"/>
    <property type="molecule type" value="Genomic_DNA"/>
</dbReference>
<dbReference type="GO" id="GO:0016740">
    <property type="term" value="F:transferase activity"/>
    <property type="evidence" value="ECO:0007669"/>
    <property type="project" value="UniProtKB-KW"/>
</dbReference>
<proteinExistence type="predicted"/>
<dbReference type="PANTHER" id="PTHR43751:SF3">
    <property type="entry name" value="SULFATASE N-TERMINAL DOMAIN-CONTAINING PROTEIN"/>
    <property type="match status" value="1"/>
</dbReference>
<dbReference type="SUPFAM" id="SSF53649">
    <property type="entry name" value="Alkaline phosphatase-like"/>
    <property type="match status" value="1"/>
</dbReference>
<dbReference type="InterPro" id="IPR052701">
    <property type="entry name" value="GAG_Ulvan_Degrading_Sulfatases"/>
</dbReference>
<keyword evidence="4" id="KW-1185">Reference proteome</keyword>
<dbReference type="Gene3D" id="3.40.720.10">
    <property type="entry name" value="Alkaline Phosphatase, subunit A"/>
    <property type="match status" value="1"/>
</dbReference>
<keyword evidence="3" id="KW-0808">Transferase</keyword>
<dbReference type="InterPro" id="IPR000917">
    <property type="entry name" value="Sulfatase_N"/>
</dbReference>
<dbReference type="Proteomes" id="UP000546257">
    <property type="component" value="Unassembled WGS sequence"/>
</dbReference>
<dbReference type="InterPro" id="IPR017850">
    <property type="entry name" value="Alkaline_phosphatase_core_sf"/>
</dbReference>
<organism evidence="3 4">
    <name type="scientific">Halobellus ruber</name>
    <dbReference type="NCBI Taxonomy" id="2761102"/>
    <lineage>
        <taxon>Archaea</taxon>
        <taxon>Methanobacteriati</taxon>
        <taxon>Methanobacteriota</taxon>
        <taxon>Stenosarchaea group</taxon>
        <taxon>Halobacteria</taxon>
        <taxon>Halobacteriales</taxon>
        <taxon>Haloferacaceae</taxon>
        <taxon>Halobellus</taxon>
    </lineage>
</organism>
<dbReference type="PANTHER" id="PTHR43751">
    <property type="entry name" value="SULFATASE"/>
    <property type="match status" value="1"/>
</dbReference>
<dbReference type="GO" id="GO:0016787">
    <property type="term" value="F:hydrolase activity"/>
    <property type="evidence" value="ECO:0007669"/>
    <property type="project" value="UniProtKB-KW"/>
</dbReference>
<comment type="caution">
    <text evidence="3">The sequence shown here is derived from an EMBL/GenBank/DDBJ whole genome shotgun (WGS) entry which is preliminary data.</text>
</comment>